<organism evidence="11 12">
    <name type="scientific">Panagrellus redivivus</name>
    <name type="common">Microworm</name>
    <dbReference type="NCBI Taxonomy" id="6233"/>
    <lineage>
        <taxon>Eukaryota</taxon>
        <taxon>Metazoa</taxon>
        <taxon>Ecdysozoa</taxon>
        <taxon>Nematoda</taxon>
        <taxon>Chromadorea</taxon>
        <taxon>Rhabditida</taxon>
        <taxon>Tylenchina</taxon>
        <taxon>Panagrolaimomorpha</taxon>
        <taxon>Panagrolaimoidea</taxon>
        <taxon>Panagrolaimidae</taxon>
        <taxon>Panagrellus</taxon>
    </lineage>
</organism>
<reference evidence="12" key="2">
    <citation type="submission" date="2020-10" db="UniProtKB">
        <authorList>
            <consortium name="WormBaseParasite"/>
        </authorList>
    </citation>
    <scope>IDENTIFICATION</scope>
</reference>
<dbReference type="InterPro" id="IPR003593">
    <property type="entry name" value="AAA+_ATPase"/>
</dbReference>
<keyword evidence="8" id="KW-0131">Cell cycle</keyword>
<dbReference type="GO" id="GO:0008568">
    <property type="term" value="F:microtubule severing ATPase activity"/>
    <property type="evidence" value="ECO:0007669"/>
    <property type="project" value="UniProtKB-EC"/>
</dbReference>
<dbReference type="GO" id="GO:0051013">
    <property type="term" value="P:microtubule severing"/>
    <property type="evidence" value="ECO:0007669"/>
    <property type="project" value="UniProtKB-UniRule"/>
</dbReference>
<dbReference type="InterPro" id="IPR050304">
    <property type="entry name" value="MT-severing_AAA_ATPase"/>
</dbReference>
<comment type="function">
    <text evidence="8">Catalytic subunit of a complex which severs microtubules in an ATP-dependent manner. Microtubule severing may promote rapid reorganization of cellular microtubule arrays and the release of microtubules from the centrosome following nucleation.</text>
</comment>
<evidence type="ECO:0000256" key="8">
    <source>
        <dbReference type="HAMAP-Rule" id="MF_03023"/>
    </source>
</evidence>
<dbReference type="Pfam" id="PF09336">
    <property type="entry name" value="Vps4_C"/>
    <property type="match status" value="1"/>
</dbReference>
<gene>
    <name evidence="8" type="primary">KATNA1</name>
</gene>
<comment type="subunit">
    <text evidence="8">Can homooligomerize into hexameric rings, which may be promoted by interaction with microtubules. Interacts with KATNB1, which may serve as a targeting subunit.</text>
</comment>
<keyword evidence="2 8" id="KW-0963">Cytoplasm</keyword>
<proteinExistence type="inferred from homology"/>
<dbReference type="WBParaSite" id="Pan_g15394.t1">
    <property type="protein sequence ID" value="Pan_g15394.t1"/>
    <property type="gene ID" value="Pan_g15394"/>
</dbReference>
<name>A0A7E4V2G3_PANRE</name>
<accession>A0A7E4V2G3</accession>
<dbReference type="FunFam" id="3.40.50.300:FF:000159">
    <property type="entry name" value="Katanin p60 ATPase-containing subunit A1"/>
    <property type="match status" value="1"/>
</dbReference>
<evidence type="ECO:0000256" key="2">
    <source>
        <dbReference type="ARBA" id="ARBA00022490"/>
    </source>
</evidence>
<dbReference type="InterPro" id="IPR041569">
    <property type="entry name" value="AAA_lid_3"/>
</dbReference>
<reference evidence="11" key="1">
    <citation type="journal article" date="2013" name="Genetics">
        <title>The draft genome and transcriptome of Panagrellus redivivus are shaped by the harsh demands of a free-living lifestyle.</title>
        <authorList>
            <person name="Srinivasan J."/>
            <person name="Dillman A.R."/>
            <person name="Macchietto M.G."/>
            <person name="Heikkinen L."/>
            <person name="Lakso M."/>
            <person name="Fracchia K.M."/>
            <person name="Antoshechkin I."/>
            <person name="Mortazavi A."/>
            <person name="Wong G."/>
            <person name="Sternberg P.W."/>
        </authorList>
    </citation>
    <scope>NUCLEOTIDE SEQUENCE [LARGE SCALE GENOMIC DNA]</scope>
    <source>
        <strain evidence="11">MT8872</strain>
    </source>
</reference>
<evidence type="ECO:0000256" key="1">
    <source>
        <dbReference type="ARBA" id="ARBA00004245"/>
    </source>
</evidence>
<dbReference type="PANTHER" id="PTHR23074:SF19">
    <property type="entry name" value="KATANIN P60 ATPASE-CONTAINING SUBUNIT A1"/>
    <property type="match status" value="1"/>
</dbReference>
<dbReference type="SUPFAM" id="SSF52540">
    <property type="entry name" value="P-loop containing nucleoside triphosphate hydrolases"/>
    <property type="match status" value="1"/>
</dbReference>
<dbReference type="HAMAP" id="MF_03023">
    <property type="entry name" value="Katanin_p60_A1"/>
    <property type="match status" value="1"/>
</dbReference>
<feature type="domain" description="AAA+ ATPase" evidence="10">
    <location>
        <begin position="244"/>
        <end position="381"/>
    </location>
</feature>
<dbReference type="Pfam" id="PF17862">
    <property type="entry name" value="AAA_lid_3"/>
    <property type="match status" value="1"/>
</dbReference>
<dbReference type="PANTHER" id="PTHR23074">
    <property type="entry name" value="AAA DOMAIN-CONTAINING"/>
    <property type="match status" value="1"/>
</dbReference>
<dbReference type="InterPro" id="IPR003959">
    <property type="entry name" value="ATPase_AAA_core"/>
</dbReference>
<dbReference type="InterPro" id="IPR027417">
    <property type="entry name" value="P-loop_NTPase"/>
</dbReference>
<feature type="compositionally biased region" description="Pro residues" evidence="9">
    <location>
        <begin position="86"/>
        <end position="100"/>
    </location>
</feature>
<evidence type="ECO:0000256" key="6">
    <source>
        <dbReference type="ARBA" id="ARBA00023212"/>
    </source>
</evidence>
<comment type="catalytic activity">
    <reaction evidence="8">
        <text>n ATP + n H2O + a microtubule = n ADP + n phosphate + (n+1) alpha/beta tubulin heterodimers.</text>
        <dbReference type="EC" id="5.6.1.1"/>
    </reaction>
</comment>
<comment type="similarity">
    <text evidence="8">Belongs to the AAA ATPase family. Katanin p60 subunit A1 subfamily.</text>
</comment>
<protein>
    <recommendedName>
        <fullName evidence="8">Katanin p60 ATPase-containing subunit A1</fullName>
        <shortName evidence="8">Katanin p60 subunit A1</shortName>
        <ecNumber evidence="8">5.6.1.1</ecNumber>
    </recommendedName>
    <alternativeName>
        <fullName evidence="8">p60 katanin</fullName>
    </alternativeName>
</protein>
<dbReference type="PROSITE" id="PS00674">
    <property type="entry name" value="AAA"/>
    <property type="match status" value="1"/>
</dbReference>
<dbReference type="EC" id="5.6.1.1" evidence="8"/>
<dbReference type="GO" id="GO:0005524">
    <property type="term" value="F:ATP binding"/>
    <property type="evidence" value="ECO:0007669"/>
    <property type="project" value="UniProtKB-KW"/>
</dbReference>
<dbReference type="GO" id="GO:0000922">
    <property type="term" value="C:spindle pole"/>
    <property type="evidence" value="ECO:0007669"/>
    <property type="project" value="UniProtKB-SubCell"/>
</dbReference>
<evidence type="ECO:0000313" key="12">
    <source>
        <dbReference type="WBParaSite" id="Pan_g15394.t1"/>
    </source>
</evidence>
<dbReference type="Proteomes" id="UP000492821">
    <property type="component" value="Unassembled WGS sequence"/>
</dbReference>
<dbReference type="InterPro" id="IPR003960">
    <property type="entry name" value="ATPase_AAA_CS"/>
</dbReference>
<evidence type="ECO:0000256" key="9">
    <source>
        <dbReference type="SAM" id="MobiDB-lite"/>
    </source>
</evidence>
<keyword evidence="11" id="KW-1185">Reference proteome</keyword>
<comment type="activity regulation">
    <text evidence="8">ATPase activity is stimulated by microtubules, which promote homooligomerization. ATP-dependent microtubule severing is stimulated by interaction with KATNB1.</text>
</comment>
<dbReference type="GO" id="GO:0005737">
    <property type="term" value="C:cytoplasm"/>
    <property type="evidence" value="ECO:0007669"/>
    <property type="project" value="UniProtKB-SubCell"/>
</dbReference>
<dbReference type="GO" id="GO:0016887">
    <property type="term" value="F:ATP hydrolysis activity"/>
    <property type="evidence" value="ECO:0007669"/>
    <property type="project" value="InterPro"/>
</dbReference>
<dbReference type="AlphaFoldDB" id="A0A7E4V2G3"/>
<evidence type="ECO:0000313" key="11">
    <source>
        <dbReference type="Proteomes" id="UP000492821"/>
    </source>
</evidence>
<evidence type="ECO:0000256" key="3">
    <source>
        <dbReference type="ARBA" id="ARBA00022701"/>
    </source>
</evidence>
<evidence type="ECO:0000256" key="7">
    <source>
        <dbReference type="ARBA" id="ARBA00023235"/>
    </source>
</evidence>
<evidence type="ECO:0000256" key="5">
    <source>
        <dbReference type="ARBA" id="ARBA00022840"/>
    </source>
</evidence>
<dbReference type="SMART" id="SM00382">
    <property type="entry name" value="AAA"/>
    <property type="match status" value="1"/>
</dbReference>
<dbReference type="InterPro" id="IPR028596">
    <property type="entry name" value="KATNA1"/>
</dbReference>
<keyword evidence="8" id="KW-0498">Mitosis</keyword>
<dbReference type="GO" id="GO:0008017">
    <property type="term" value="F:microtubule binding"/>
    <property type="evidence" value="ECO:0007669"/>
    <property type="project" value="UniProtKB-UniRule"/>
</dbReference>
<dbReference type="Gene3D" id="1.10.8.60">
    <property type="match status" value="1"/>
</dbReference>
<keyword evidence="7 8" id="KW-0413">Isomerase</keyword>
<dbReference type="Gene3D" id="3.40.50.300">
    <property type="entry name" value="P-loop containing nucleotide triphosphate hydrolases"/>
    <property type="match status" value="1"/>
</dbReference>
<feature type="binding site" evidence="8">
    <location>
        <begin position="252"/>
        <end position="259"/>
    </location>
    <ligand>
        <name>ATP</name>
        <dbReference type="ChEBI" id="CHEBI:30616"/>
    </ligand>
</feature>
<dbReference type="GO" id="GO:0051301">
    <property type="term" value="P:cell division"/>
    <property type="evidence" value="ECO:0007669"/>
    <property type="project" value="UniProtKB-KW"/>
</dbReference>
<keyword evidence="4 8" id="KW-0547">Nucleotide-binding</keyword>
<evidence type="ECO:0000256" key="4">
    <source>
        <dbReference type="ARBA" id="ARBA00022741"/>
    </source>
</evidence>
<keyword evidence="3 8" id="KW-0493">Microtubule</keyword>
<dbReference type="Pfam" id="PF00004">
    <property type="entry name" value="AAA"/>
    <property type="match status" value="1"/>
</dbReference>
<keyword evidence="5 8" id="KW-0067">ATP-binding</keyword>
<sequence>MGDVLKTVAKARNYVRQSKFRLALIAYENIYDDLHQRIQAETDNTARNDMVSARAIVKAELEGVKEVLAEFNSLVWQPSARRDTPPSDPEVWQPPSPKPVPKQRAAVKSVRPNPATSAVKKPGERRASDSNPPPRRGAANRSAVPSPASVNYSTVAEKPVRQVVSASDMPPADNENDDSEEKKEFDAFGCDAELVDMIKSTMLMKHPNVHWNDIAGLEEAKRLLTEAIVLPMAIPEFFTGIRRAWKGICMCGPPGTGKTLLAKAVATECNTTFFSVSSSSMASKYRGDSEKLVKLLFTMARFYAPSVIFFDEVDSACSHRGAEGEHEASRRFKSELLVQMDGCIDGTDKPVLVLAATNHPWLLDSALLRRMEKRIYIGLPDLAGRIAFLKSNFSEVKLAEDVDFETLAHELEGYSGSDIASICRDAALAPLRDYTKNLSLDECKAPDVTKFDLPLEMRHFRTAISRASPTSSPKDIEKYIKWMEEHGST</sequence>
<keyword evidence="8" id="KW-0132">Cell division</keyword>
<dbReference type="GO" id="GO:0005874">
    <property type="term" value="C:microtubule"/>
    <property type="evidence" value="ECO:0007669"/>
    <property type="project" value="UniProtKB-KW"/>
</dbReference>
<dbReference type="GO" id="GO:0005813">
    <property type="term" value="C:centrosome"/>
    <property type="evidence" value="ECO:0007669"/>
    <property type="project" value="UniProtKB-SubCell"/>
</dbReference>
<feature type="region of interest" description="Disordered" evidence="9">
    <location>
        <begin position="79"/>
        <end position="182"/>
    </location>
</feature>
<keyword evidence="6 8" id="KW-0206">Cytoskeleton</keyword>
<comment type="subcellular location">
    <subcellularLocation>
        <location evidence="1">Cytoplasm</location>
        <location evidence="1">Cytoskeleton</location>
    </subcellularLocation>
    <subcellularLocation>
        <location evidence="8">Cytoplasm</location>
    </subcellularLocation>
    <subcellularLocation>
        <location evidence="8">Cytoplasm</location>
        <location evidence="8">Cytoskeleton</location>
        <location evidence="8">Microtubule organizing center</location>
        <location evidence="8">Centrosome</location>
    </subcellularLocation>
    <subcellularLocation>
        <location evidence="8">Cytoplasm</location>
        <location evidence="8">Cytoskeleton</location>
        <location evidence="8">Spindle pole</location>
    </subcellularLocation>
    <subcellularLocation>
        <location evidence="8">Cytoplasm</location>
        <location evidence="8">Cytoskeleton</location>
        <location evidence="8">Spindle</location>
    </subcellularLocation>
    <text evidence="8">Predominantly cytoplasmic. Also localized to the interphase centrosome and the mitotic spindle poles. Enhanced recruitment to the mitotic spindle poles requires microtubules and interaction with KATNB1.</text>
</comment>
<dbReference type="InterPro" id="IPR015415">
    <property type="entry name" value="Spast_Vps4_C"/>
</dbReference>
<evidence type="ECO:0000259" key="10">
    <source>
        <dbReference type="SMART" id="SM00382"/>
    </source>
</evidence>